<dbReference type="InterPro" id="IPR001387">
    <property type="entry name" value="Cro/C1-type_HTH"/>
</dbReference>
<accession>A0A1H3QSF6</accession>
<reference evidence="2 3" key="1">
    <citation type="submission" date="2016-10" db="EMBL/GenBank/DDBJ databases">
        <authorList>
            <person name="de Groot N.N."/>
        </authorList>
    </citation>
    <scope>NUCLEOTIDE SEQUENCE [LARGE SCALE GENOMIC DNA]</scope>
    <source>
        <strain evidence="2 3">CPCC 202699</strain>
    </source>
</reference>
<dbReference type="Gene3D" id="1.10.260.40">
    <property type="entry name" value="lambda repressor-like DNA-binding domains"/>
    <property type="match status" value="1"/>
</dbReference>
<dbReference type="EMBL" id="FNON01000010">
    <property type="protein sequence ID" value="SDZ15935.1"/>
    <property type="molecule type" value="Genomic_DNA"/>
</dbReference>
<evidence type="ECO:0000313" key="3">
    <source>
        <dbReference type="Proteomes" id="UP000199515"/>
    </source>
</evidence>
<dbReference type="Proteomes" id="UP000199515">
    <property type="component" value="Unassembled WGS sequence"/>
</dbReference>
<name>A0A1H3QSF6_9PSEU</name>
<dbReference type="Pfam" id="PF19054">
    <property type="entry name" value="DUF5753"/>
    <property type="match status" value="1"/>
</dbReference>
<feature type="domain" description="DUF5753" evidence="1">
    <location>
        <begin position="107"/>
        <end position="285"/>
    </location>
</feature>
<keyword evidence="3" id="KW-1185">Reference proteome</keyword>
<evidence type="ECO:0000313" key="2">
    <source>
        <dbReference type="EMBL" id="SDZ15935.1"/>
    </source>
</evidence>
<proteinExistence type="predicted"/>
<evidence type="ECO:0000259" key="1">
    <source>
        <dbReference type="Pfam" id="PF19054"/>
    </source>
</evidence>
<dbReference type="SUPFAM" id="SSF47413">
    <property type="entry name" value="lambda repressor-like DNA-binding domains"/>
    <property type="match status" value="1"/>
</dbReference>
<dbReference type="InterPro" id="IPR043917">
    <property type="entry name" value="DUF5753"/>
</dbReference>
<gene>
    <name evidence="2" type="ORF">SAMN05421504_11039</name>
</gene>
<protein>
    <submittedName>
        <fullName evidence="2">Helix-turn-helix domain-containing protein</fullName>
    </submittedName>
</protein>
<dbReference type="RefSeq" id="WP_176968951.1">
    <property type="nucleotide sequence ID" value="NZ_FNON01000010.1"/>
</dbReference>
<sequence length="294" mass="31996">MADGQAAEPTSPSVRLRRIARVLREWRSRTEFTQDGAASLAGWSRAKQSRLEAATPPIRPADVMTLALVYGIPETEREALFNSAQSAQAPGWWGSVERGALAADVLDYVQLEAEATGLRTFKVDIVPGLFQNRDYAAAVARAFVPSFPEEVTRSGVEARIQRQTRLADQNPLRVEAILTEAVLHLEVGGPEVMRRQRGRLLELAELPNVELRVIPTGAGAYASMGVPFNILSFNGTPTDPDVGYVELLGRGVYLERSEDIEPYNLAFGGLRNVALSTEDTSALISALPHTKTGT</sequence>
<dbReference type="AlphaFoldDB" id="A0A1H3QSF6"/>
<dbReference type="Pfam" id="PF13560">
    <property type="entry name" value="HTH_31"/>
    <property type="match status" value="1"/>
</dbReference>
<dbReference type="InterPro" id="IPR010982">
    <property type="entry name" value="Lambda_DNA-bd_dom_sf"/>
</dbReference>
<dbReference type="CDD" id="cd00093">
    <property type="entry name" value="HTH_XRE"/>
    <property type="match status" value="1"/>
</dbReference>
<organism evidence="2 3">
    <name type="scientific">Amycolatopsis xylanica</name>
    <dbReference type="NCBI Taxonomy" id="589385"/>
    <lineage>
        <taxon>Bacteria</taxon>
        <taxon>Bacillati</taxon>
        <taxon>Actinomycetota</taxon>
        <taxon>Actinomycetes</taxon>
        <taxon>Pseudonocardiales</taxon>
        <taxon>Pseudonocardiaceae</taxon>
        <taxon>Amycolatopsis</taxon>
    </lineage>
</organism>
<dbReference type="GO" id="GO:0003677">
    <property type="term" value="F:DNA binding"/>
    <property type="evidence" value="ECO:0007669"/>
    <property type="project" value="InterPro"/>
</dbReference>
<dbReference type="STRING" id="589385.SAMN05421504_11039"/>